<gene>
    <name evidence="6" type="ORF">BAE44_0016415</name>
</gene>
<dbReference type="InterPro" id="IPR037185">
    <property type="entry name" value="EmrE-like"/>
</dbReference>
<evidence type="ECO:0000256" key="1">
    <source>
        <dbReference type="ARBA" id="ARBA00004141"/>
    </source>
</evidence>
<feature type="transmembrane region" description="Helical" evidence="5">
    <location>
        <begin position="12"/>
        <end position="31"/>
    </location>
</feature>
<accession>A0A1E5VC23</accession>
<keyword evidence="2 5" id="KW-0812">Transmembrane</keyword>
<feature type="transmembrane region" description="Helical" evidence="5">
    <location>
        <begin position="37"/>
        <end position="57"/>
    </location>
</feature>
<evidence type="ECO:0000256" key="3">
    <source>
        <dbReference type="ARBA" id="ARBA00022989"/>
    </source>
</evidence>
<comment type="subcellular location">
    <subcellularLocation>
        <location evidence="1">Membrane</location>
        <topology evidence="1">Multi-pass membrane protein</topology>
    </subcellularLocation>
</comment>
<proteinExistence type="predicted"/>
<protein>
    <submittedName>
        <fullName evidence="6">Uncharacterized protein</fullName>
    </submittedName>
</protein>
<dbReference type="EMBL" id="LWDX02044994">
    <property type="protein sequence ID" value="OEL22564.1"/>
    <property type="molecule type" value="Genomic_DNA"/>
</dbReference>
<evidence type="ECO:0000256" key="2">
    <source>
        <dbReference type="ARBA" id="ARBA00022692"/>
    </source>
</evidence>
<dbReference type="InterPro" id="IPR030184">
    <property type="entry name" value="WAT1-related"/>
</dbReference>
<dbReference type="PANTHER" id="PTHR31218">
    <property type="entry name" value="WAT1-RELATED PROTEIN"/>
    <property type="match status" value="1"/>
</dbReference>
<evidence type="ECO:0000256" key="4">
    <source>
        <dbReference type="ARBA" id="ARBA00023136"/>
    </source>
</evidence>
<evidence type="ECO:0000313" key="7">
    <source>
        <dbReference type="Proteomes" id="UP000095767"/>
    </source>
</evidence>
<sequence length="93" mass="10150">MIWCINKGGPLFVSVFQPLQTVMVAIMAAIFLGDKLYTGGGIGAVVIVAGLYCVLWAKSKETKTNSDLLAERGLARNLLHKQDTYEDPQLISH</sequence>
<keyword evidence="7" id="KW-1185">Reference proteome</keyword>
<name>A0A1E5VC23_9POAL</name>
<evidence type="ECO:0000313" key="6">
    <source>
        <dbReference type="EMBL" id="OEL22564.1"/>
    </source>
</evidence>
<keyword evidence="3 5" id="KW-1133">Transmembrane helix</keyword>
<dbReference type="Proteomes" id="UP000095767">
    <property type="component" value="Unassembled WGS sequence"/>
</dbReference>
<dbReference type="STRING" id="888268.A0A1E5VC23"/>
<dbReference type="GO" id="GO:0022857">
    <property type="term" value="F:transmembrane transporter activity"/>
    <property type="evidence" value="ECO:0007669"/>
    <property type="project" value="InterPro"/>
</dbReference>
<dbReference type="SUPFAM" id="SSF103481">
    <property type="entry name" value="Multidrug resistance efflux transporter EmrE"/>
    <property type="match status" value="1"/>
</dbReference>
<dbReference type="AlphaFoldDB" id="A0A1E5VC23"/>
<keyword evidence="4 5" id="KW-0472">Membrane</keyword>
<evidence type="ECO:0000256" key="5">
    <source>
        <dbReference type="SAM" id="Phobius"/>
    </source>
</evidence>
<comment type="caution">
    <text evidence="6">The sequence shown here is derived from an EMBL/GenBank/DDBJ whole genome shotgun (WGS) entry which is preliminary data.</text>
</comment>
<dbReference type="OrthoDB" id="1728340at2759"/>
<dbReference type="GO" id="GO:0016020">
    <property type="term" value="C:membrane"/>
    <property type="evidence" value="ECO:0007669"/>
    <property type="project" value="InterPro"/>
</dbReference>
<organism evidence="6 7">
    <name type="scientific">Dichanthelium oligosanthes</name>
    <dbReference type="NCBI Taxonomy" id="888268"/>
    <lineage>
        <taxon>Eukaryota</taxon>
        <taxon>Viridiplantae</taxon>
        <taxon>Streptophyta</taxon>
        <taxon>Embryophyta</taxon>
        <taxon>Tracheophyta</taxon>
        <taxon>Spermatophyta</taxon>
        <taxon>Magnoliopsida</taxon>
        <taxon>Liliopsida</taxon>
        <taxon>Poales</taxon>
        <taxon>Poaceae</taxon>
        <taxon>PACMAD clade</taxon>
        <taxon>Panicoideae</taxon>
        <taxon>Panicodae</taxon>
        <taxon>Paniceae</taxon>
        <taxon>Dichantheliinae</taxon>
        <taxon>Dichanthelium</taxon>
    </lineage>
</organism>
<reference evidence="6 7" key="1">
    <citation type="submission" date="2016-09" db="EMBL/GenBank/DDBJ databases">
        <title>The draft genome of Dichanthelium oligosanthes: A C3 panicoid grass species.</title>
        <authorList>
            <person name="Studer A.J."/>
            <person name="Schnable J.C."/>
            <person name="Brutnell T.P."/>
        </authorList>
    </citation>
    <scope>NUCLEOTIDE SEQUENCE [LARGE SCALE GENOMIC DNA]</scope>
    <source>
        <strain evidence="7">cv. Kellogg 1175</strain>
        <tissue evidence="6">Leaf</tissue>
    </source>
</reference>